<feature type="non-terminal residue" evidence="1">
    <location>
        <position position="1"/>
    </location>
</feature>
<dbReference type="Proteomes" id="UP000265520">
    <property type="component" value="Unassembled WGS sequence"/>
</dbReference>
<dbReference type="EMBL" id="LXQA010392492">
    <property type="protein sequence ID" value="MCI48859.1"/>
    <property type="molecule type" value="Genomic_DNA"/>
</dbReference>
<evidence type="ECO:0000313" key="1">
    <source>
        <dbReference type="EMBL" id="MCI48859.1"/>
    </source>
</evidence>
<dbReference type="AlphaFoldDB" id="A0A392SJN1"/>
<accession>A0A392SJN1</accession>
<comment type="caution">
    <text evidence="1">The sequence shown here is derived from an EMBL/GenBank/DDBJ whole genome shotgun (WGS) entry which is preliminary data.</text>
</comment>
<sequence length="59" mass="6676">SPTARRVIVVSVILRRVLQHPKSPINPSPYFNLTPSNSRYSQRFSSLPAILLLLHILPN</sequence>
<reference evidence="1 2" key="1">
    <citation type="journal article" date="2018" name="Front. Plant Sci.">
        <title>Red Clover (Trifolium pratense) and Zigzag Clover (T. medium) - A Picture of Genomic Similarities and Differences.</title>
        <authorList>
            <person name="Dluhosova J."/>
            <person name="Istvanek J."/>
            <person name="Nedelnik J."/>
            <person name="Repkova J."/>
        </authorList>
    </citation>
    <scope>NUCLEOTIDE SEQUENCE [LARGE SCALE GENOMIC DNA]</scope>
    <source>
        <strain evidence="2">cv. 10/8</strain>
        <tissue evidence="1">Leaf</tissue>
    </source>
</reference>
<evidence type="ECO:0000313" key="2">
    <source>
        <dbReference type="Proteomes" id="UP000265520"/>
    </source>
</evidence>
<proteinExistence type="predicted"/>
<keyword evidence="2" id="KW-1185">Reference proteome</keyword>
<name>A0A392SJN1_9FABA</name>
<organism evidence="1 2">
    <name type="scientific">Trifolium medium</name>
    <dbReference type="NCBI Taxonomy" id="97028"/>
    <lineage>
        <taxon>Eukaryota</taxon>
        <taxon>Viridiplantae</taxon>
        <taxon>Streptophyta</taxon>
        <taxon>Embryophyta</taxon>
        <taxon>Tracheophyta</taxon>
        <taxon>Spermatophyta</taxon>
        <taxon>Magnoliopsida</taxon>
        <taxon>eudicotyledons</taxon>
        <taxon>Gunneridae</taxon>
        <taxon>Pentapetalae</taxon>
        <taxon>rosids</taxon>
        <taxon>fabids</taxon>
        <taxon>Fabales</taxon>
        <taxon>Fabaceae</taxon>
        <taxon>Papilionoideae</taxon>
        <taxon>50 kb inversion clade</taxon>
        <taxon>NPAAA clade</taxon>
        <taxon>Hologalegina</taxon>
        <taxon>IRL clade</taxon>
        <taxon>Trifolieae</taxon>
        <taxon>Trifolium</taxon>
    </lineage>
</organism>
<protein>
    <submittedName>
        <fullName evidence="1">Uncharacterized protein</fullName>
    </submittedName>
</protein>